<comment type="caution">
    <text evidence="2">The sequence shown here is derived from an EMBL/GenBank/DDBJ whole genome shotgun (WGS) entry which is preliminary data.</text>
</comment>
<name>A0A9N7YMT3_PLEPL</name>
<reference evidence="2" key="1">
    <citation type="submission" date="2020-03" db="EMBL/GenBank/DDBJ databases">
        <authorList>
            <person name="Weist P."/>
        </authorList>
    </citation>
    <scope>NUCLEOTIDE SEQUENCE</scope>
</reference>
<sequence length="234" mass="25407">MALMTVGQRCSKEVELGDINTIADTPGICALREAPSLLIGLHSLTAHDKWSHPRFHRMSRATGKDAPAHYSPHRTPSADLAASQPPILPLPFNPLPRQGCDFRDTSDNFTADSSSSSVSYVLEGAATTEKTTERRVQTEVSGGEARAEEPPYRTPAKLDCIQRLVIRPDLANVSHSSPEPRQLCVIRAWSGPLLSFPSDCHPSNPSPPPPSPYSVGILTLCQDDPLYLLSHSNP</sequence>
<feature type="region of interest" description="Disordered" evidence="1">
    <location>
        <begin position="62"/>
        <end position="88"/>
    </location>
</feature>
<dbReference type="AlphaFoldDB" id="A0A9N7YMT3"/>
<protein>
    <submittedName>
        <fullName evidence="2">Uncharacterized protein</fullName>
    </submittedName>
</protein>
<proteinExistence type="predicted"/>
<gene>
    <name evidence="2" type="ORF">PLEPLA_LOCUS17869</name>
</gene>
<evidence type="ECO:0000313" key="2">
    <source>
        <dbReference type="EMBL" id="CAB1429889.1"/>
    </source>
</evidence>
<dbReference type="EMBL" id="CADEAL010001180">
    <property type="protein sequence ID" value="CAB1429889.1"/>
    <property type="molecule type" value="Genomic_DNA"/>
</dbReference>
<evidence type="ECO:0000256" key="1">
    <source>
        <dbReference type="SAM" id="MobiDB-lite"/>
    </source>
</evidence>
<feature type="region of interest" description="Disordered" evidence="1">
    <location>
        <begin position="124"/>
        <end position="152"/>
    </location>
</feature>
<organism evidence="2 3">
    <name type="scientific">Pleuronectes platessa</name>
    <name type="common">European plaice</name>
    <dbReference type="NCBI Taxonomy" id="8262"/>
    <lineage>
        <taxon>Eukaryota</taxon>
        <taxon>Metazoa</taxon>
        <taxon>Chordata</taxon>
        <taxon>Craniata</taxon>
        <taxon>Vertebrata</taxon>
        <taxon>Euteleostomi</taxon>
        <taxon>Actinopterygii</taxon>
        <taxon>Neopterygii</taxon>
        <taxon>Teleostei</taxon>
        <taxon>Neoteleostei</taxon>
        <taxon>Acanthomorphata</taxon>
        <taxon>Carangaria</taxon>
        <taxon>Pleuronectiformes</taxon>
        <taxon>Pleuronectoidei</taxon>
        <taxon>Pleuronectidae</taxon>
        <taxon>Pleuronectes</taxon>
    </lineage>
</organism>
<evidence type="ECO:0000313" key="3">
    <source>
        <dbReference type="Proteomes" id="UP001153269"/>
    </source>
</evidence>
<dbReference type="Proteomes" id="UP001153269">
    <property type="component" value="Unassembled WGS sequence"/>
</dbReference>
<accession>A0A9N7YMT3</accession>
<keyword evidence="3" id="KW-1185">Reference proteome</keyword>